<evidence type="ECO:0000259" key="2">
    <source>
        <dbReference type="Pfam" id="PF18962"/>
    </source>
</evidence>
<dbReference type="SUPFAM" id="SSF63829">
    <property type="entry name" value="Calcium-dependent phosphotriesterase"/>
    <property type="match status" value="1"/>
</dbReference>
<protein>
    <submittedName>
        <fullName evidence="3">T9SS type A sorting domain-containing protein</fullName>
    </submittedName>
</protein>
<dbReference type="NCBIfam" id="TIGR02608">
    <property type="entry name" value="delta_60_rpt"/>
    <property type="match status" value="7"/>
</dbReference>
<dbReference type="NCBIfam" id="TIGR04183">
    <property type="entry name" value="Por_Secre_tail"/>
    <property type="match status" value="1"/>
</dbReference>
<reference evidence="3 4" key="1">
    <citation type="submission" date="2020-10" db="EMBL/GenBank/DDBJ databases">
        <title>Connecting structure to function with the recovery of over 1000 high-quality activated sludge metagenome-assembled genomes encoding full-length rRNA genes using long-read sequencing.</title>
        <authorList>
            <person name="Singleton C.M."/>
            <person name="Petriglieri F."/>
            <person name="Kristensen J.M."/>
            <person name="Kirkegaard R.H."/>
            <person name="Michaelsen T.Y."/>
            <person name="Andersen M.H."/>
            <person name="Karst S.M."/>
            <person name="Dueholm M.S."/>
            <person name="Nielsen P.H."/>
            <person name="Albertsen M."/>
        </authorList>
    </citation>
    <scope>NUCLEOTIDE SEQUENCE [LARGE SCALE GENOMIC DNA]</scope>
    <source>
        <strain evidence="3">Ribe_18-Q3-R11-54_BAT3C.373</strain>
    </source>
</reference>
<dbReference type="AlphaFoldDB" id="A0A9D7S7P6"/>
<feature type="domain" description="Secretion system C-terminal sorting" evidence="2">
    <location>
        <begin position="445"/>
        <end position="511"/>
    </location>
</feature>
<feature type="chain" id="PRO_5039218404" evidence="1">
    <location>
        <begin position="27"/>
        <end position="516"/>
    </location>
</feature>
<dbReference type="PANTHER" id="PTHR42754">
    <property type="entry name" value="ENDOGLUCANASE"/>
    <property type="match status" value="1"/>
</dbReference>
<feature type="signal peptide" evidence="1">
    <location>
        <begin position="1"/>
        <end position="26"/>
    </location>
</feature>
<dbReference type="PANTHER" id="PTHR42754:SF1">
    <property type="entry name" value="LIPOPROTEIN"/>
    <property type="match status" value="1"/>
</dbReference>
<comment type="caution">
    <text evidence="3">The sequence shown here is derived from an EMBL/GenBank/DDBJ whole genome shotgun (WGS) entry which is preliminary data.</text>
</comment>
<dbReference type="InterPro" id="IPR013431">
    <property type="entry name" value="Delta_60_rpt"/>
</dbReference>
<dbReference type="Pfam" id="PF17164">
    <property type="entry name" value="DUF5122"/>
    <property type="match status" value="7"/>
</dbReference>
<dbReference type="Proteomes" id="UP000808349">
    <property type="component" value="Unassembled WGS sequence"/>
</dbReference>
<keyword evidence="1" id="KW-0732">Signal</keyword>
<gene>
    <name evidence="3" type="ORF">IPO85_07220</name>
</gene>
<dbReference type="EMBL" id="JADKFW010000004">
    <property type="protein sequence ID" value="MBK9717288.1"/>
    <property type="molecule type" value="Genomic_DNA"/>
</dbReference>
<dbReference type="InterPro" id="IPR026444">
    <property type="entry name" value="Secre_tail"/>
</dbReference>
<dbReference type="Gene3D" id="2.80.10.50">
    <property type="match status" value="3"/>
</dbReference>
<proteinExistence type="predicted"/>
<name>A0A9D7S7P6_9BACT</name>
<evidence type="ECO:0000256" key="1">
    <source>
        <dbReference type="SAM" id="SignalP"/>
    </source>
</evidence>
<sequence length="516" mass="55985">MNTNYTFFSKIIIFIVALFSMNGAQAQNGSLDLTFDSDGKVTTHAASKEAEAQSILLQKDGKIIVAGYRGAPENDMVLVRYNENGSLDKSFDTDGIVTTAISGSNVRAYSVALQKDGKILAAGSSSIGVTEVMILVRYNINGSLDTSFNHTGILTSAIGAVFTEVYAIGIQKDGKIVVTGGVSNDAIDFNIAVIRFNSDGTLDNTFDVDGIVVTDLGSLYDFANSLVIQDDGKIVVTAYSKTQATRGLIVIVRYNNDGSLDNTFDQDGKLYTIIVNSSARTNSMVLQSDQKLVLGAATDNGNGLGYVLARYNTDGSVDTTFDIDGYVFSSSFGSFIELAYTVALQSDEKILVTGYRSDASGQNFMIKRYHKDGSIDDSFGQQGKVITDFGNADDEAKAIALQSDDKIIVAGISFHAGVTDFAIARYNNMITSTKKVAVKKIQFSLFPNPTSKYLNISLNNDDYFNFEIVNAVGEMVMKGKNTQQIDVSNLKEGPYFLSIRYEHNVYCQKWIKLGTK</sequence>
<dbReference type="Pfam" id="PF18962">
    <property type="entry name" value="Por_Secre_tail"/>
    <property type="match status" value="1"/>
</dbReference>
<accession>A0A9D7S7P6</accession>
<organism evidence="3 4">
    <name type="scientific">Candidatus Defluviibacterium haderslevense</name>
    <dbReference type="NCBI Taxonomy" id="2981993"/>
    <lineage>
        <taxon>Bacteria</taxon>
        <taxon>Pseudomonadati</taxon>
        <taxon>Bacteroidota</taxon>
        <taxon>Saprospiria</taxon>
        <taxon>Saprospirales</taxon>
        <taxon>Saprospiraceae</taxon>
        <taxon>Candidatus Defluviibacterium</taxon>
    </lineage>
</organism>
<evidence type="ECO:0000313" key="3">
    <source>
        <dbReference type="EMBL" id="MBK9717288.1"/>
    </source>
</evidence>
<evidence type="ECO:0000313" key="4">
    <source>
        <dbReference type="Proteomes" id="UP000808349"/>
    </source>
</evidence>